<dbReference type="SUPFAM" id="SSF53187">
    <property type="entry name" value="Zn-dependent exopeptidases"/>
    <property type="match status" value="1"/>
</dbReference>
<evidence type="ECO:0000313" key="3">
    <source>
        <dbReference type="Proteomes" id="UP000283786"/>
    </source>
</evidence>
<reference evidence="2 3" key="1">
    <citation type="submission" date="2020-08" db="EMBL/GenBank/DDBJ databases">
        <title>Genome sequence of Rhodobacteraceae bacterium Lw-13e.</title>
        <authorList>
            <person name="Poehlein A."/>
            <person name="Wolter L."/>
            <person name="Daniel R."/>
            <person name="Brinkhoff T."/>
        </authorList>
    </citation>
    <scope>NUCLEOTIDE SEQUENCE [LARGE SCALE GENOMIC DNA]</scope>
    <source>
        <strain evidence="2 3">Lw-13e</strain>
    </source>
</reference>
<name>A0A418SJ32_9RHOB</name>
<accession>A0A418SJ32</accession>
<evidence type="ECO:0000313" key="2">
    <source>
        <dbReference type="EMBL" id="QPM91987.1"/>
    </source>
</evidence>
<keyword evidence="1" id="KW-0378">Hydrolase</keyword>
<dbReference type="Pfam" id="PF01546">
    <property type="entry name" value="Peptidase_M20"/>
    <property type="match status" value="1"/>
</dbReference>
<dbReference type="RefSeq" id="WP_119838404.1">
    <property type="nucleotide sequence ID" value="NZ_CP060436.1"/>
</dbReference>
<organism evidence="2 3">
    <name type="scientific">Pseudooceanicola algae</name>
    <dbReference type="NCBI Taxonomy" id="1537215"/>
    <lineage>
        <taxon>Bacteria</taxon>
        <taxon>Pseudomonadati</taxon>
        <taxon>Pseudomonadota</taxon>
        <taxon>Alphaproteobacteria</taxon>
        <taxon>Rhodobacterales</taxon>
        <taxon>Paracoccaceae</taxon>
        <taxon>Pseudooceanicola</taxon>
    </lineage>
</organism>
<dbReference type="EMBL" id="CP060436">
    <property type="protein sequence ID" value="QPM91987.1"/>
    <property type="molecule type" value="Genomic_DNA"/>
</dbReference>
<dbReference type="InterPro" id="IPR002933">
    <property type="entry name" value="Peptidase_M20"/>
</dbReference>
<sequence>MKSNLPETPLGQRALSHTQRMVACRSVNGTSGEIGFPDEVRAMLMGIAYFAARPDHIYESDVPGTPQGRRNILALLKGNGSRTVVLTGHFDTVGVDDYGALRDVATDPAVLAERIIAQLEDSGRSPEALADIQSGTFIPGRGMLDMKSGLGAGLAVLEAFSADPDFDGNLIFLASPDEENQSAGMRAAGSLLNQVAQDHDLEYVLQINMDALQDEGDVARAQAVGTGCIGKHLVTALVVGREAHACYPLDGLNALFLASSLVREMECHPALAEGDHGDASAPPVALVQNDLRAHYDITTPARAWCAWNMITRTRTAGEVLSQCTAIFAKALDEAVALHGARVRATGAAVPDREIPIYTFKDLEEQAAASPTYEAQEQVLAAQLREREDLPMPARARLLTELAWDHAQLAGPAVVIGFGGLSYPAVPPLASRGEQALAALVARATTKVSAAHDTPIGILNWLPIVTDMSFAGQDDAEGYHAAADNNPLWGCGIEWDVDGFPRMPAINAGPWGRDYHRSLERANFNYAFTVLPELLCELVRGSLGDVQADRP</sequence>
<dbReference type="PIRSF" id="PIRSF010386">
    <property type="entry name" value="RocB"/>
    <property type="match status" value="1"/>
</dbReference>
<dbReference type="PANTHER" id="PTHR43808">
    <property type="entry name" value="ACETYLORNITHINE DEACETYLASE"/>
    <property type="match status" value="1"/>
</dbReference>
<dbReference type="OrthoDB" id="9815360at2"/>
<proteinExistence type="predicted"/>
<evidence type="ECO:0000256" key="1">
    <source>
        <dbReference type="ARBA" id="ARBA00022801"/>
    </source>
</evidence>
<gene>
    <name evidence="2" type="primary">rocB</name>
    <name evidence="2" type="ORF">PSAL_032500</name>
</gene>
<dbReference type="AlphaFoldDB" id="A0A418SJ32"/>
<dbReference type="GO" id="GO:0016787">
    <property type="term" value="F:hydrolase activity"/>
    <property type="evidence" value="ECO:0007669"/>
    <property type="project" value="InterPro"/>
</dbReference>
<dbReference type="InterPro" id="IPR050072">
    <property type="entry name" value="Peptidase_M20A"/>
</dbReference>
<dbReference type="PANTHER" id="PTHR43808:SF27">
    <property type="entry name" value="PROTEIN ROCB"/>
    <property type="match status" value="1"/>
</dbReference>
<dbReference type="InterPro" id="IPR012166">
    <property type="entry name" value="Uncharacterised_RocB"/>
</dbReference>
<keyword evidence="3" id="KW-1185">Reference proteome</keyword>
<protein>
    <submittedName>
        <fullName evidence="2">Protein RocB</fullName>
    </submittedName>
</protein>
<dbReference type="Gene3D" id="3.40.630.10">
    <property type="entry name" value="Zn peptidases"/>
    <property type="match status" value="1"/>
</dbReference>
<dbReference type="KEGG" id="palw:PSAL_032500"/>
<dbReference type="Proteomes" id="UP000283786">
    <property type="component" value="Chromosome"/>
</dbReference>